<evidence type="ECO:0000256" key="2">
    <source>
        <dbReference type="ARBA" id="ARBA00022448"/>
    </source>
</evidence>
<dbReference type="InterPro" id="IPR006127">
    <property type="entry name" value="ZnuA-like"/>
</dbReference>
<dbReference type="AlphaFoldDB" id="A0A0G0WR34"/>
<dbReference type="EMBL" id="LCAH01000007">
    <property type="protein sequence ID" value="KKR86945.1"/>
    <property type="molecule type" value="Genomic_DNA"/>
</dbReference>
<evidence type="ECO:0000313" key="5">
    <source>
        <dbReference type="EMBL" id="KKR86945.1"/>
    </source>
</evidence>
<dbReference type="GO" id="GO:0030001">
    <property type="term" value="P:metal ion transport"/>
    <property type="evidence" value="ECO:0007669"/>
    <property type="project" value="InterPro"/>
</dbReference>
<dbReference type="InterPro" id="IPR050492">
    <property type="entry name" value="Bact_metal-bind_prot9"/>
</dbReference>
<evidence type="ECO:0000256" key="3">
    <source>
        <dbReference type="ARBA" id="ARBA00022729"/>
    </source>
</evidence>
<name>A0A0G0WR34_9BACT</name>
<dbReference type="Gene3D" id="3.40.50.1980">
    <property type="entry name" value="Nitrogenase molybdenum iron protein domain"/>
    <property type="match status" value="2"/>
</dbReference>
<sequence>MQKKILITFLLILLVVSSGAWIFSRDSKKSVQTEKKPLVATTIFPLYDITKNIAGDTIDIALILPPGAEAHSFEPSPSLLRSLQDVQVIYAIGHGLDTWTTKISESLEVKTLVVDNGVPIRKITEVTFRDGEESEEEHGTTDPHYWLVVSNAKAIASTIAIDLARRFPEFTPLFDRNLEQYVKKLDQTDKEIRSMLVDISSRDLITFHDAWYYFADAYDLHIAGTFEPTAGREPTPQYLANLVEVLKNNPKTRAIYYEPQFSTEAYQSFANDYGLHMAELDDIGGIPGRSSYINLMLSNAKTIRDNQ</sequence>
<dbReference type="PANTHER" id="PTHR42953">
    <property type="entry name" value="HIGH-AFFINITY ZINC UPTAKE SYSTEM PROTEIN ZNUA-RELATED"/>
    <property type="match status" value="1"/>
</dbReference>
<evidence type="ECO:0000313" key="6">
    <source>
        <dbReference type="Proteomes" id="UP000034616"/>
    </source>
</evidence>
<evidence type="ECO:0000256" key="1">
    <source>
        <dbReference type="ARBA" id="ARBA00011028"/>
    </source>
</evidence>
<comment type="similarity">
    <text evidence="1 4">Belongs to the bacterial solute-binding protein 9 family.</text>
</comment>
<dbReference type="Proteomes" id="UP000034616">
    <property type="component" value="Unassembled WGS sequence"/>
</dbReference>
<comment type="caution">
    <text evidence="5">The sequence shown here is derived from an EMBL/GenBank/DDBJ whole genome shotgun (WGS) entry which is preliminary data.</text>
</comment>
<gene>
    <name evidence="5" type="ORF">UU35_C0007G0091</name>
</gene>
<dbReference type="InterPro" id="IPR006128">
    <property type="entry name" value="Lipoprotein_PsaA-like"/>
</dbReference>
<dbReference type="SUPFAM" id="SSF53807">
    <property type="entry name" value="Helical backbone' metal receptor"/>
    <property type="match status" value="1"/>
</dbReference>
<keyword evidence="2 4" id="KW-0813">Transport</keyword>
<dbReference type="PANTHER" id="PTHR42953:SF3">
    <property type="entry name" value="HIGH-AFFINITY ZINC UPTAKE SYSTEM PROTEIN ZNUA"/>
    <property type="match status" value="1"/>
</dbReference>
<proteinExistence type="inferred from homology"/>
<dbReference type="PRINTS" id="PR00690">
    <property type="entry name" value="ADHESNFAMILY"/>
</dbReference>
<protein>
    <submittedName>
        <fullName evidence="5">Periplasmic solute binding protein</fullName>
    </submittedName>
</protein>
<dbReference type="GO" id="GO:0046872">
    <property type="term" value="F:metal ion binding"/>
    <property type="evidence" value="ECO:0007669"/>
    <property type="project" value="InterPro"/>
</dbReference>
<dbReference type="GO" id="GO:0007155">
    <property type="term" value="P:cell adhesion"/>
    <property type="evidence" value="ECO:0007669"/>
    <property type="project" value="InterPro"/>
</dbReference>
<evidence type="ECO:0000256" key="4">
    <source>
        <dbReference type="RuleBase" id="RU003512"/>
    </source>
</evidence>
<accession>A0A0G0WR34</accession>
<dbReference type="InterPro" id="IPR006129">
    <property type="entry name" value="AdhesinB"/>
</dbReference>
<reference evidence="5 6" key="1">
    <citation type="journal article" date="2015" name="Nature">
        <title>rRNA introns, odd ribosomes, and small enigmatic genomes across a large radiation of phyla.</title>
        <authorList>
            <person name="Brown C.T."/>
            <person name="Hug L.A."/>
            <person name="Thomas B.C."/>
            <person name="Sharon I."/>
            <person name="Castelle C.J."/>
            <person name="Singh A."/>
            <person name="Wilkins M.J."/>
            <person name="Williams K.H."/>
            <person name="Banfield J.F."/>
        </authorList>
    </citation>
    <scope>NUCLEOTIDE SEQUENCE [LARGE SCALE GENOMIC DNA]</scope>
</reference>
<dbReference type="Pfam" id="PF01297">
    <property type="entry name" value="ZnuA"/>
    <property type="match status" value="1"/>
</dbReference>
<dbReference type="PRINTS" id="PR00691">
    <property type="entry name" value="ADHESINB"/>
</dbReference>
<keyword evidence="3" id="KW-0732">Signal</keyword>
<organism evidence="5 6">
    <name type="scientific">Candidatus Uhrbacteria bacterium GW2011_GWC2_41_11</name>
    <dbReference type="NCBI Taxonomy" id="1618985"/>
    <lineage>
        <taxon>Bacteria</taxon>
        <taxon>Candidatus Uhriibacteriota</taxon>
    </lineage>
</organism>